<dbReference type="AlphaFoldDB" id="A0A8B6EEJ3"/>
<dbReference type="PANTHER" id="PTHR47642:SF8">
    <property type="entry name" value="ATP-DEPENDENT DNA HELICASE"/>
    <property type="match status" value="1"/>
</dbReference>
<evidence type="ECO:0000259" key="3">
    <source>
        <dbReference type="Pfam" id="PF05970"/>
    </source>
</evidence>
<dbReference type="GO" id="GO:0006281">
    <property type="term" value="P:DNA repair"/>
    <property type="evidence" value="ECO:0007669"/>
    <property type="project" value="UniProtKB-KW"/>
</dbReference>
<dbReference type="GO" id="GO:0043139">
    <property type="term" value="F:5'-3' DNA helicase activity"/>
    <property type="evidence" value="ECO:0007669"/>
    <property type="project" value="UniProtKB-EC"/>
</dbReference>
<gene>
    <name evidence="4" type="ORF">MGAL_10B018064</name>
</gene>
<accession>A0A8B6EEJ3</accession>
<dbReference type="GO" id="GO:0000723">
    <property type="term" value="P:telomere maintenance"/>
    <property type="evidence" value="ECO:0007669"/>
    <property type="project" value="InterPro"/>
</dbReference>
<feature type="compositionally biased region" description="Polar residues" evidence="2">
    <location>
        <begin position="156"/>
        <end position="165"/>
    </location>
</feature>
<dbReference type="Pfam" id="PF05970">
    <property type="entry name" value="PIF1"/>
    <property type="match status" value="1"/>
</dbReference>
<dbReference type="InterPro" id="IPR027417">
    <property type="entry name" value="P-loop_NTPase"/>
</dbReference>
<dbReference type="InterPro" id="IPR051055">
    <property type="entry name" value="PIF1_helicase"/>
</dbReference>
<organism evidence="4 5">
    <name type="scientific">Mytilus galloprovincialis</name>
    <name type="common">Mediterranean mussel</name>
    <dbReference type="NCBI Taxonomy" id="29158"/>
    <lineage>
        <taxon>Eukaryota</taxon>
        <taxon>Metazoa</taxon>
        <taxon>Spiralia</taxon>
        <taxon>Lophotrochozoa</taxon>
        <taxon>Mollusca</taxon>
        <taxon>Bivalvia</taxon>
        <taxon>Autobranchia</taxon>
        <taxon>Pteriomorphia</taxon>
        <taxon>Mytilida</taxon>
        <taxon>Mytiloidea</taxon>
        <taxon>Mytilidae</taxon>
        <taxon>Mytilinae</taxon>
        <taxon>Mytilus</taxon>
    </lineage>
</organism>
<proteinExistence type="inferred from homology"/>
<comment type="catalytic activity">
    <reaction evidence="1">
        <text>ATP + H2O = ADP + phosphate + H(+)</text>
        <dbReference type="Rhea" id="RHEA:13065"/>
        <dbReference type="ChEBI" id="CHEBI:15377"/>
        <dbReference type="ChEBI" id="CHEBI:15378"/>
        <dbReference type="ChEBI" id="CHEBI:30616"/>
        <dbReference type="ChEBI" id="CHEBI:43474"/>
        <dbReference type="ChEBI" id="CHEBI:456216"/>
        <dbReference type="EC" id="5.6.2.3"/>
    </reaction>
</comment>
<keyword evidence="1" id="KW-0067">ATP-binding</keyword>
<keyword evidence="1" id="KW-0227">DNA damage</keyword>
<reference evidence="4" key="1">
    <citation type="submission" date="2018-11" db="EMBL/GenBank/DDBJ databases">
        <authorList>
            <person name="Alioto T."/>
            <person name="Alioto T."/>
        </authorList>
    </citation>
    <scope>NUCLEOTIDE SEQUENCE</scope>
</reference>
<dbReference type="EC" id="5.6.2.3" evidence="1"/>
<feature type="domain" description="DNA helicase Pif1-like DEAD-box helicase" evidence="3">
    <location>
        <begin position="278"/>
        <end position="496"/>
    </location>
</feature>
<keyword evidence="1" id="KW-0547">Nucleotide-binding</keyword>
<keyword evidence="1" id="KW-0233">DNA recombination</keyword>
<dbReference type="EMBL" id="UYJE01004999">
    <property type="protein sequence ID" value="VDI33111.1"/>
    <property type="molecule type" value="Genomic_DNA"/>
</dbReference>
<comment type="similarity">
    <text evidence="1">Belongs to the helicase family.</text>
</comment>
<evidence type="ECO:0000256" key="2">
    <source>
        <dbReference type="SAM" id="MobiDB-lite"/>
    </source>
</evidence>
<evidence type="ECO:0000313" key="5">
    <source>
        <dbReference type="Proteomes" id="UP000596742"/>
    </source>
</evidence>
<dbReference type="SUPFAM" id="SSF52540">
    <property type="entry name" value="P-loop containing nucleoside triphosphate hydrolases"/>
    <property type="match status" value="2"/>
</dbReference>
<dbReference type="GO" id="GO:0005524">
    <property type="term" value="F:ATP binding"/>
    <property type="evidence" value="ECO:0007669"/>
    <property type="project" value="UniProtKB-KW"/>
</dbReference>
<evidence type="ECO:0000256" key="1">
    <source>
        <dbReference type="RuleBase" id="RU363044"/>
    </source>
</evidence>
<comment type="cofactor">
    <cofactor evidence="1">
        <name>Mg(2+)</name>
        <dbReference type="ChEBI" id="CHEBI:18420"/>
    </cofactor>
</comment>
<dbReference type="Proteomes" id="UP000596742">
    <property type="component" value="Unassembled WGS sequence"/>
</dbReference>
<dbReference type="InterPro" id="IPR010285">
    <property type="entry name" value="DNA_helicase_pif1-like_DEAD"/>
</dbReference>
<dbReference type="Gene3D" id="3.40.50.300">
    <property type="entry name" value="P-loop containing nucleotide triphosphate hydrolases"/>
    <property type="match status" value="1"/>
</dbReference>
<protein>
    <recommendedName>
        <fullName evidence="1">ATP-dependent DNA helicase</fullName>
        <ecNumber evidence="1">5.6.2.3</ecNumber>
    </recommendedName>
</protein>
<dbReference type="GO" id="GO:0016787">
    <property type="term" value="F:hydrolase activity"/>
    <property type="evidence" value="ECO:0007669"/>
    <property type="project" value="UniProtKB-KW"/>
</dbReference>
<sequence>MSELLTAACKEANSGNKSIREQVRLISNKFLNAIEISAQEASYLSLQLPLKKSSRQVIFINTSPPDQRVVLLKPQNQLESMNDDDDEIECKGLLSRYPERPKSMETLSLVEFASSYERVTSTFISRSKSLCKNTKDGCLPEKQHDEDQEEDEDISYNKTTPSTSTYRERRKPKIIRSVHYNPDKDIENYHRELLMLAIKYAEELLSNQPELDEGWNGIAPNTQHRDQQDAAQREKITNNNLTDYDIGPDLGVRVSATEDLNSYNELSNGKFCAHMRSLNQQQIQFVYNVVHQIKTSDKPVYHFLSGGAGVGKSFVTKALYQMILKFYKRSGDDFTTPKVLLMAPTGKAAYHINGNTIHSTLRIPCNQSLQFRSLESSSLNTLQTKLGNVQLIFIDEISMVGFKMLNFIHQRLMEIKQSKEPFGGVSIIAVGDLFQLKPVMDSYIFQPPKSGYMPLAINLWEDLFCMTELTIIMRQRENKEFAELLNRLREGNHTSNDIELLKTQCIEENTTNYPHDTPHVFFSNKKVNGHNATIFQKTTSVKTTAKAKDRLIGNYKEDVITKVLESFQNKSTDVSQLSTILEIAENLTYEITLNLDCEDGLINGAACIVKKIKLTEIPFASGIIWVKFPTESTGNFLRQNKKHLYSKDIQSSWTPIEPASRQFAAGYKGECQIQRMQFPLRPAAAKTIHRSQGDTLDELVVDLTSYRKIDHIHYVALSRVTKIEGLKILHLQENKISINSAVKKEMERLRKIPPATSLIFINEIANKYTIVFLNANSLHKHIEDVRLDYSLTSAD</sequence>
<feature type="region of interest" description="Disordered" evidence="2">
    <location>
        <begin position="134"/>
        <end position="168"/>
    </location>
</feature>
<feature type="compositionally biased region" description="Basic and acidic residues" evidence="2">
    <location>
        <begin position="134"/>
        <end position="145"/>
    </location>
</feature>
<comment type="caution">
    <text evidence="4">The sequence shown here is derived from an EMBL/GenBank/DDBJ whole genome shotgun (WGS) entry which is preliminary data.</text>
</comment>
<keyword evidence="1" id="KW-0234">DNA repair</keyword>
<evidence type="ECO:0000313" key="4">
    <source>
        <dbReference type="EMBL" id="VDI33111.1"/>
    </source>
</evidence>
<keyword evidence="1" id="KW-0347">Helicase</keyword>
<dbReference type="GO" id="GO:0006310">
    <property type="term" value="P:DNA recombination"/>
    <property type="evidence" value="ECO:0007669"/>
    <property type="project" value="UniProtKB-KW"/>
</dbReference>
<keyword evidence="5" id="KW-1185">Reference proteome</keyword>
<keyword evidence="1" id="KW-0378">Hydrolase</keyword>
<name>A0A8B6EEJ3_MYTGA</name>
<dbReference type="PANTHER" id="PTHR47642">
    <property type="entry name" value="ATP-DEPENDENT DNA HELICASE"/>
    <property type="match status" value="1"/>
</dbReference>
<dbReference type="OrthoDB" id="6098332at2759"/>